<evidence type="ECO:0000256" key="6">
    <source>
        <dbReference type="ARBA" id="ARBA00039401"/>
    </source>
</evidence>
<dbReference type="InterPro" id="IPR005467">
    <property type="entry name" value="His_kinase_dom"/>
</dbReference>
<evidence type="ECO:0000313" key="9">
    <source>
        <dbReference type="Proteomes" id="UP000260943"/>
    </source>
</evidence>
<dbReference type="InterPro" id="IPR003661">
    <property type="entry name" value="HisK_dim/P_dom"/>
</dbReference>
<dbReference type="InterPro" id="IPR036097">
    <property type="entry name" value="HisK_dim/P_sf"/>
</dbReference>
<dbReference type="EMBL" id="QSRJ01000006">
    <property type="protein sequence ID" value="RGL10119.1"/>
    <property type="molecule type" value="Genomic_DNA"/>
</dbReference>
<evidence type="ECO:0000259" key="7">
    <source>
        <dbReference type="PROSITE" id="PS50109"/>
    </source>
</evidence>
<dbReference type="AlphaFoldDB" id="A0A3E4QSE8"/>
<dbReference type="Pfam" id="PF00512">
    <property type="entry name" value="HisKA"/>
    <property type="match status" value="1"/>
</dbReference>
<dbReference type="PANTHER" id="PTHR42878">
    <property type="entry name" value="TWO-COMPONENT HISTIDINE KINASE"/>
    <property type="match status" value="1"/>
</dbReference>
<dbReference type="EC" id="2.7.13.3" evidence="3"/>
<comment type="catalytic activity">
    <reaction evidence="1">
        <text>ATP + protein L-histidine = ADP + protein N-phospho-L-histidine.</text>
        <dbReference type="EC" id="2.7.13.3"/>
    </reaction>
</comment>
<keyword evidence="4" id="KW-0808">Transferase</keyword>
<dbReference type="GO" id="GO:0030295">
    <property type="term" value="F:protein kinase activator activity"/>
    <property type="evidence" value="ECO:0007669"/>
    <property type="project" value="TreeGrafter"/>
</dbReference>
<dbReference type="SMART" id="SM00387">
    <property type="entry name" value="HATPase_c"/>
    <property type="match status" value="1"/>
</dbReference>
<dbReference type="Pfam" id="PF02518">
    <property type="entry name" value="HATPase_c"/>
    <property type="match status" value="1"/>
</dbReference>
<dbReference type="GO" id="GO:0005886">
    <property type="term" value="C:plasma membrane"/>
    <property type="evidence" value="ECO:0007669"/>
    <property type="project" value="UniProtKB-SubCell"/>
</dbReference>
<dbReference type="GO" id="GO:0007234">
    <property type="term" value="P:osmosensory signaling via phosphorelay pathway"/>
    <property type="evidence" value="ECO:0007669"/>
    <property type="project" value="TreeGrafter"/>
</dbReference>
<evidence type="ECO:0000256" key="2">
    <source>
        <dbReference type="ARBA" id="ARBA00004236"/>
    </source>
</evidence>
<sequence length="301" mass="32939">MDSTLFAVCMLILGAALGALAAGATYAMELRRMARFIRERQPRSNARLTVQAAAPALQDLAAAVNAELDRAMEERIAAQRHTQEFQRDLSALSHDIRTPLMGAKGYLQLALDEDSPQGRQRHLSAATDRIDSTIVLLDQLFLYTKASDPDLALNMQPIALRPVVERVLIAHYPDFEARGWEPALTFEDQGLLVQADEDALARILENLITNALRYGTSAPVLAQQTQDGRPVLDVANQVQDPAAIDPTRLFERFYQADASRGKQGAGLGLATAAKLATAMGMRLSASIRCNQLVIRLHLSVE</sequence>
<dbReference type="PROSITE" id="PS50109">
    <property type="entry name" value="HIS_KIN"/>
    <property type="match status" value="1"/>
</dbReference>
<dbReference type="Proteomes" id="UP000260943">
    <property type="component" value="Unassembled WGS sequence"/>
</dbReference>
<feature type="domain" description="Histidine kinase" evidence="7">
    <location>
        <begin position="91"/>
        <end position="301"/>
    </location>
</feature>
<dbReference type="InterPro" id="IPR050351">
    <property type="entry name" value="BphY/WalK/GraS-like"/>
</dbReference>
<comment type="caution">
    <text evidence="8">The sequence shown here is derived from an EMBL/GenBank/DDBJ whole genome shotgun (WGS) entry which is preliminary data.</text>
</comment>
<evidence type="ECO:0000256" key="1">
    <source>
        <dbReference type="ARBA" id="ARBA00000085"/>
    </source>
</evidence>
<keyword evidence="5 8" id="KW-0418">Kinase</keyword>
<evidence type="ECO:0000256" key="3">
    <source>
        <dbReference type="ARBA" id="ARBA00012438"/>
    </source>
</evidence>
<dbReference type="InterPro" id="IPR036890">
    <property type="entry name" value="HATPase_C_sf"/>
</dbReference>
<dbReference type="SMART" id="SM00388">
    <property type="entry name" value="HisKA"/>
    <property type="match status" value="1"/>
</dbReference>
<dbReference type="InterPro" id="IPR003594">
    <property type="entry name" value="HATPase_dom"/>
</dbReference>
<dbReference type="SUPFAM" id="SSF55874">
    <property type="entry name" value="ATPase domain of HSP90 chaperone/DNA topoisomerase II/histidine kinase"/>
    <property type="match status" value="1"/>
</dbReference>
<evidence type="ECO:0000313" key="8">
    <source>
        <dbReference type="EMBL" id="RGL10119.1"/>
    </source>
</evidence>
<dbReference type="RefSeq" id="WP_117679619.1">
    <property type="nucleotide sequence ID" value="NZ_QSRJ01000006.1"/>
</dbReference>
<reference evidence="8 9" key="1">
    <citation type="submission" date="2018-08" db="EMBL/GenBank/DDBJ databases">
        <title>A genome reference for cultivated species of the human gut microbiota.</title>
        <authorList>
            <person name="Zou Y."/>
            <person name="Xue W."/>
            <person name="Luo G."/>
        </authorList>
    </citation>
    <scope>NUCLEOTIDE SEQUENCE [LARGE SCALE GENOMIC DNA]</scope>
    <source>
        <strain evidence="8 9">TF08-14</strain>
    </source>
</reference>
<evidence type="ECO:0000256" key="5">
    <source>
        <dbReference type="ARBA" id="ARBA00022777"/>
    </source>
</evidence>
<accession>A0A3E4QSE8</accession>
<organism evidence="8 9">
    <name type="scientific">Collinsella tanakaei</name>
    <dbReference type="NCBI Taxonomy" id="626935"/>
    <lineage>
        <taxon>Bacteria</taxon>
        <taxon>Bacillati</taxon>
        <taxon>Actinomycetota</taxon>
        <taxon>Coriobacteriia</taxon>
        <taxon>Coriobacteriales</taxon>
        <taxon>Coriobacteriaceae</taxon>
        <taxon>Collinsella</taxon>
    </lineage>
</organism>
<dbReference type="SUPFAM" id="SSF47384">
    <property type="entry name" value="Homodimeric domain of signal transducing histidine kinase"/>
    <property type="match status" value="1"/>
</dbReference>
<dbReference type="GO" id="GO:0000155">
    <property type="term" value="F:phosphorelay sensor kinase activity"/>
    <property type="evidence" value="ECO:0007669"/>
    <property type="project" value="InterPro"/>
</dbReference>
<dbReference type="Gene3D" id="1.10.287.130">
    <property type="match status" value="1"/>
</dbReference>
<gene>
    <name evidence="8" type="ORF">DXC81_05900</name>
</gene>
<dbReference type="GO" id="GO:0000156">
    <property type="term" value="F:phosphorelay response regulator activity"/>
    <property type="evidence" value="ECO:0007669"/>
    <property type="project" value="TreeGrafter"/>
</dbReference>
<comment type="subcellular location">
    <subcellularLocation>
        <location evidence="2">Cell membrane</location>
    </subcellularLocation>
</comment>
<name>A0A3E4QSE8_9ACTN</name>
<proteinExistence type="predicted"/>
<dbReference type="PANTHER" id="PTHR42878:SF12">
    <property type="entry name" value="SENSOR HISTIDINE KINASE YCBM"/>
    <property type="match status" value="1"/>
</dbReference>
<dbReference type="Gene3D" id="3.30.565.10">
    <property type="entry name" value="Histidine kinase-like ATPase, C-terminal domain"/>
    <property type="match status" value="1"/>
</dbReference>
<evidence type="ECO:0000256" key="4">
    <source>
        <dbReference type="ARBA" id="ARBA00022679"/>
    </source>
</evidence>
<protein>
    <recommendedName>
        <fullName evidence="6">Sensor-like histidine kinase SenX3</fullName>
        <ecNumber evidence="3">2.7.13.3</ecNumber>
    </recommendedName>
</protein>
<dbReference type="CDD" id="cd00082">
    <property type="entry name" value="HisKA"/>
    <property type="match status" value="1"/>
</dbReference>